<dbReference type="PANTHER" id="PTHR12726">
    <property type="entry name" value="CERAMIDE GLUCOSYLTRANSFERASE"/>
    <property type="match status" value="1"/>
</dbReference>
<comment type="pathway">
    <text evidence="3">Sphingolipid metabolism.</text>
</comment>
<evidence type="ECO:0000256" key="7">
    <source>
        <dbReference type="ARBA" id="ARBA00022676"/>
    </source>
</evidence>
<evidence type="ECO:0000313" key="18">
    <source>
        <dbReference type="Proteomes" id="UP000078397"/>
    </source>
</evidence>
<evidence type="ECO:0000256" key="11">
    <source>
        <dbReference type="ARBA" id="ARBA00023136"/>
    </source>
</evidence>
<dbReference type="GO" id="GO:0006679">
    <property type="term" value="P:glucosylceramide biosynthetic process"/>
    <property type="evidence" value="ECO:0007669"/>
    <property type="project" value="TreeGrafter"/>
</dbReference>
<feature type="region of interest" description="Disordered" evidence="15">
    <location>
        <begin position="508"/>
        <end position="534"/>
    </location>
</feature>
<dbReference type="InterPro" id="IPR029044">
    <property type="entry name" value="Nucleotide-diphossugar_trans"/>
</dbReference>
<dbReference type="STRING" id="1380566.A0A179FJH1"/>
<evidence type="ECO:0000256" key="9">
    <source>
        <dbReference type="ARBA" id="ARBA00022692"/>
    </source>
</evidence>
<evidence type="ECO:0000256" key="2">
    <source>
        <dbReference type="ARBA" id="ARBA00004760"/>
    </source>
</evidence>
<dbReference type="KEGG" id="pchm:VFPPC_06330"/>
<keyword evidence="7" id="KW-0328">Glycosyltransferase</keyword>
<comment type="similarity">
    <text evidence="4">Belongs to the glycosyltransferase 2 family.</text>
</comment>
<keyword evidence="9 16" id="KW-0812">Transmembrane</keyword>
<dbReference type="GeneID" id="28849371"/>
<comment type="subcellular location">
    <subcellularLocation>
        <location evidence="1">Membrane</location>
        <topology evidence="1">Multi-pass membrane protein</topology>
    </subcellularLocation>
</comment>
<dbReference type="PANTHER" id="PTHR12726:SF0">
    <property type="entry name" value="CERAMIDE GLUCOSYLTRANSFERASE"/>
    <property type="match status" value="1"/>
</dbReference>
<keyword evidence="10 16" id="KW-1133">Transmembrane helix</keyword>
<evidence type="ECO:0000256" key="3">
    <source>
        <dbReference type="ARBA" id="ARBA00004991"/>
    </source>
</evidence>
<name>A0A179FJH1_METCM</name>
<keyword evidence="8" id="KW-0808">Transferase</keyword>
<feature type="transmembrane region" description="Helical" evidence="16">
    <location>
        <begin position="7"/>
        <end position="34"/>
    </location>
</feature>
<comment type="caution">
    <text evidence="17">The sequence shown here is derived from an EMBL/GenBank/DDBJ whole genome shotgun (WGS) entry which is preliminary data.</text>
</comment>
<dbReference type="UniPathway" id="UPA00222"/>
<dbReference type="RefSeq" id="XP_018142487.1">
    <property type="nucleotide sequence ID" value="XM_018285377.1"/>
</dbReference>
<keyword evidence="11 16" id="KW-0472">Membrane</keyword>
<protein>
    <recommendedName>
        <fullName evidence="6">Ceramide glucosyltransferase</fullName>
        <ecNumber evidence="5">2.4.1.80</ecNumber>
    </recommendedName>
    <alternativeName>
        <fullName evidence="13">Glucosylceramide synthase</fullName>
    </alternativeName>
    <alternativeName>
        <fullName evidence="14">UDP-glucose ceramide glucosyltransferase</fullName>
    </alternativeName>
    <alternativeName>
        <fullName evidence="12">UDP-glucose:N-acylsphingosine D-glucosyltransferase</fullName>
    </alternativeName>
</protein>
<evidence type="ECO:0000256" key="14">
    <source>
        <dbReference type="ARBA" id="ARBA00032575"/>
    </source>
</evidence>
<evidence type="ECO:0000256" key="10">
    <source>
        <dbReference type="ARBA" id="ARBA00022989"/>
    </source>
</evidence>
<dbReference type="Proteomes" id="UP000078397">
    <property type="component" value="Unassembled WGS sequence"/>
</dbReference>
<evidence type="ECO:0000256" key="8">
    <source>
        <dbReference type="ARBA" id="ARBA00022679"/>
    </source>
</evidence>
<accession>A0A179FJH1</accession>
<gene>
    <name evidence="17" type="ORF">VFPPC_06330</name>
</gene>
<evidence type="ECO:0000256" key="1">
    <source>
        <dbReference type="ARBA" id="ARBA00004141"/>
    </source>
</evidence>
<dbReference type="Pfam" id="PF13506">
    <property type="entry name" value="Glyco_transf_21"/>
    <property type="match status" value="1"/>
</dbReference>
<evidence type="ECO:0000256" key="6">
    <source>
        <dbReference type="ARBA" id="ARBA00019988"/>
    </source>
</evidence>
<evidence type="ECO:0000256" key="16">
    <source>
        <dbReference type="SAM" id="Phobius"/>
    </source>
</evidence>
<evidence type="ECO:0000256" key="13">
    <source>
        <dbReference type="ARBA" id="ARBA00031543"/>
    </source>
</evidence>
<feature type="transmembrane region" description="Helical" evidence="16">
    <location>
        <begin position="401"/>
        <end position="424"/>
    </location>
</feature>
<evidence type="ECO:0000256" key="15">
    <source>
        <dbReference type="SAM" id="MobiDB-lite"/>
    </source>
</evidence>
<reference evidence="17 18" key="1">
    <citation type="journal article" date="2016" name="PLoS Pathog.">
        <title>Biosynthesis of antibiotic leucinostatins in bio-control fungus Purpureocillium lilacinum and their inhibition on phytophthora revealed by genome mining.</title>
        <authorList>
            <person name="Wang G."/>
            <person name="Liu Z."/>
            <person name="Lin R."/>
            <person name="Li E."/>
            <person name="Mao Z."/>
            <person name="Ling J."/>
            <person name="Yang Y."/>
            <person name="Yin W.B."/>
            <person name="Xie B."/>
        </authorList>
    </citation>
    <scope>NUCLEOTIDE SEQUENCE [LARGE SCALE GENOMIC DNA]</scope>
    <source>
        <strain evidence="17">170</strain>
    </source>
</reference>
<evidence type="ECO:0000256" key="4">
    <source>
        <dbReference type="ARBA" id="ARBA00006739"/>
    </source>
</evidence>
<sequence>MGFIVEIVALICLIWAITVVVVQGIGIAAIFRYFSKVAPKPISPKLGEDAPSVTIIRPVKGLEPRLYECIASTFQQDYPSNKLSIRLCVEDETDPAYPVLQKLVEDFPSFDAKVLVESRDPILHGTNGHVNNLGPNPKIRNISRAYREARGEIIWIIDCNVWVASGVLGRMVDKLMGYGPNGASTKPYKFVHQMPLVVDVMDYNRPGTEDSQVLLSSVSETGVSPGISREPEGLFARILRHGGGRLDEMFMATTHVKFYGAINTVSIAPCIVGKSNMFRKAHLDQVTTPSRNPILPKGENKPSGIDYFSHNICEDHLIGDLLWRSSIPEHSNHGIVWGDLVIQPMAGMSITSYAARRVRWLRARKNTVLAATLVEPGVECFLCCAYFAFGLTTLPWFHDTLHIPQTWSAMAMTWLLAAIAWMCLDRLTFERLHSGASVQRSHDSPRFVRGTGHAGGMPRRGFLEWFLAWLGRETLALPVWTWAVLCGSTVTWRGKEFQVNRDASVVEKGERTTRKVSRTPELERGRQSSKDRLD</sequence>
<proteinExistence type="inferred from homology"/>
<dbReference type="SUPFAM" id="SSF53448">
    <property type="entry name" value="Nucleotide-diphospho-sugar transferases"/>
    <property type="match status" value="1"/>
</dbReference>
<feature type="transmembrane region" description="Helical" evidence="16">
    <location>
        <begin position="334"/>
        <end position="355"/>
    </location>
</feature>
<evidence type="ECO:0000256" key="5">
    <source>
        <dbReference type="ARBA" id="ARBA00012699"/>
    </source>
</evidence>
<dbReference type="GO" id="GO:0008120">
    <property type="term" value="F:ceramide glucosyltransferase activity"/>
    <property type="evidence" value="ECO:0007669"/>
    <property type="project" value="UniProtKB-EC"/>
</dbReference>
<evidence type="ECO:0000313" key="17">
    <source>
        <dbReference type="EMBL" id="OAQ65173.1"/>
    </source>
</evidence>
<dbReference type="AlphaFoldDB" id="A0A179FJH1"/>
<dbReference type="InterPro" id="IPR025993">
    <property type="entry name" value="Ceramide_glucosylTrfase"/>
</dbReference>
<dbReference type="Gene3D" id="3.90.550.10">
    <property type="entry name" value="Spore Coat Polysaccharide Biosynthesis Protein SpsA, Chain A"/>
    <property type="match status" value="1"/>
</dbReference>
<evidence type="ECO:0000256" key="12">
    <source>
        <dbReference type="ARBA" id="ARBA00031017"/>
    </source>
</evidence>
<feature type="transmembrane region" description="Helical" evidence="16">
    <location>
        <begin position="367"/>
        <end position="389"/>
    </location>
</feature>
<dbReference type="EMBL" id="LSBJ02000005">
    <property type="protein sequence ID" value="OAQ65173.1"/>
    <property type="molecule type" value="Genomic_DNA"/>
</dbReference>
<keyword evidence="18" id="KW-1185">Reference proteome</keyword>
<dbReference type="GO" id="GO:0016020">
    <property type="term" value="C:membrane"/>
    <property type="evidence" value="ECO:0007669"/>
    <property type="project" value="UniProtKB-SubCell"/>
</dbReference>
<comment type="pathway">
    <text evidence="2">Lipid metabolism; sphingolipid metabolism.</text>
</comment>
<dbReference type="EC" id="2.4.1.80" evidence="5"/>
<organism evidence="17 18">
    <name type="scientific">Pochonia chlamydosporia 170</name>
    <dbReference type="NCBI Taxonomy" id="1380566"/>
    <lineage>
        <taxon>Eukaryota</taxon>
        <taxon>Fungi</taxon>
        <taxon>Dikarya</taxon>
        <taxon>Ascomycota</taxon>
        <taxon>Pezizomycotina</taxon>
        <taxon>Sordariomycetes</taxon>
        <taxon>Hypocreomycetidae</taxon>
        <taxon>Hypocreales</taxon>
        <taxon>Clavicipitaceae</taxon>
        <taxon>Pochonia</taxon>
    </lineage>
</organism>
<dbReference type="OrthoDB" id="1483400at2759"/>